<feature type="coiled-coil region" evidence="1">
    <location>
        <begin position="67"/>
        <end position="94"/>
    </location>
</feature>
<protein>
    <submittedName>
        <fullName evidence="2">Uncharacterized protein</fullName>
    </submittedName>
</protein>
<name>A0AAD1S0Q8_PELCU</name>
<dbReference type="InterPro" id="IPR004244">
    <property type="entry name" value="Transposase_22"/>
</dbReference>
<reference evidence="2" key="1">
    <citation type="submission" date="2022-03" db="EMBL/GenBank/DDBJ databases">
        <authorList>
            <person name="Alioto T."/>
            <person name="Alioto T."/>
            <person name="Gomez Garrido J."/>
        </authorList>
    </citation>
    <scope>NUCLEOTIDE SEQUENCE</scope>
</reference>
<evidence type="ECO:0000313" key="3">
    <source>
        <dbReference type="Proteomes" id="UP001295444"/>
    </source>
</evidence>
<keyword evidence="3" id="KW-1185">Reference proteome</keyword>
<proteinExistence type="predicted"/>
<dbReference type="Proteomes" id="UP001295444">
    <property type="component" value="Chromosome 04"/>
</dbReference>
<sequence length="144" mass="16704">MRQILLQRQDKFESTLTPRSYIKCWTHNLHNLLLSFSPPLKKCSKNSKIGGRLAHLESKMDDKATAHNSLADSLQQIEEKLTKHEMKLTDLEDRSRRNNPRLHGIPESIAMGDMVMYATTMFRALCPDIPSEMFLLERMHRVAK</sequence>
<organism evidence="2 3">
    <name type="scientific">Pelobates cultripes</name>
    <name type="common">Western spadefoot toad</name>
    <dbReference type="NCBI Taxonomy" id="61616"/>
    <lineage>
        <taxon>Eukaryota</taxon>
        <taxon>Metazoa</taxon>
        <taxon>Chordata</taxon>
        <taxon>Craniata</taxon>
        <taxon>Vertebrata</taxon>
        <taxon>Euteleostomi</taxon>
        <taxon>Amphibia</taxon>
        <taxon>Batrachia</taxon>
        <taxon>Anura</taxon>
        <taxon>Pelobatoidea</taxon>
        <taxon>Pelobatidae</taxon>
        <taxon>Pelobates</taxon>
    </lineage>
</organism>
<evidence type="ECO:0000313" key="2">
    <source>
        <dbReference type="EMBL" id="CAH2285493.1"/>
    </source>
</evidence>
<dbReference type="AlphaFoldDB" id="A0AAD1S0Q8"/>
<dbReference type="EMBL" id="OW240915">
    <property type="protein sequence ID" value="CAH2285493.1"/>
    <property type="molecule type" value="Genomic_DNA"/>
</dbReference>
<accession>A0AAD1S0Q8</accession>
<evidence type="ECO:0000256" key="1">
    <source>
        <dbReference type="SAM" id="Coils"/>
    </source>
</evidence>
<dbReference type="PANTHER" id="PTHR11505">
    <property type="entry name" value="L1 TRANSPOSABLE ELEMENT-RELATED"/>
    <property type="match status" value="1"/>
</dbReference>
<keyword evidence="1" id="KW-0175">Coiled coil</keyword>
<feature type="non-terminal residue" evidence="2">
    <location>
        <position position="144"/>
    </location>
</feature>
<gene>
    <name evidence="2" type="ORF">PECUL_23A016237</name>
</gene>